<reference evidence="2 3" key="2">
    <citation type="submission" date="2007-06" db="EMBL/GenBank/DDBJ databases">
        <title>Draft genome sequence of Pseudoflavonifractor capillosus ATCC 29799.</title>
        <authorList>
            <person name="Sudarsanam P."/>
            <person name="Ley R."/>
            <person name="Guruge J."/>
            <person name="Turnbaugh P.J."/>
            <person name="Mahowald M."/>
            <person name="Liep D."/>
            <person name="Gordon J."/>
        </authorList>
    </citation>
    <scope>NUCLEOTIDE SEQUENCE [LARGE SCALE GENOMIC DNA]</scope>
    <source>
        <strain evidence="2 3">ATCC 29799</strain>
    </source>
</reference>
<evidence type="ECO:0000313" key="2">
    <source>
        <dbReference type="EMBL" id="EDN00221.1"/>
    </source>
</evidence>
<keyword evidence="3" id="KW-1185">Reference proteome</keyword>
<proteinExistence type="predicted"/>
<gene>
    <name evidence="2" type="ORF">BACCAP_02055</name>
</gene>
<dbReference type="Proteomes" id="UP000003639">
    <property type="component" value="Unassembled WGS sequence"/>
</dbReference>
<sequence length="58" mass="6678">MRLAWPTDIQNVIIQFVITVSTCKTAIIHVISKKNNTFFDRMSALEKGRSFLLCTKFT</sequence>
<organism evidence="2 3">
    <name type="scientific">Pseudoflavonifractor capillosus ATCC 29799</name>
    <dbReference type="NCBI Taxonomy" id="411467"/>
    <lineage>
        <taxon>Bacteria</taxon>
        <taxon>Bacillati</taxon>
        <taxon>Bacillota</taxon>
        <taxon>Clostridia</taxon>
        <taxon>Eubacteriales</taxon>
        <taxon>Oscillospiraceae</taxon>
        <taxon>Pseudoflavonifractor</taxon>
    </lineage>
</organism>
<dbReference type="EMBL" id="AAXG02000012">
    <property type="protein sequence ID" value="EDN00221.1"/>
    <property type="molecule type" value="Genomic_DNA"/>
</dbReference>
<dbReference type="AlphaFoldDB" id="A6NV20"/>
<name>A6NV20_9FIRM</name>
<evidence type="ECO:0000256" key="1">
    <source>
        <dbReference type="SAM" id="Phobius"/>
    </source>
</evidence>
<feature type="transmembrane region" description="Helical" evidence="1">
    <location>
        <begin position="12"/>
        <end position="32"/>
    </location>
</feature>
<dbReference type="STRING" id="411467.BACCAP_02055"/>
<keyword evidence="1" id="KW-0472">Membrane</keyword>
<keyword evidence="1" id="KW-1133">Transmembrane helix</keyword>
<reference evidence="2 3" key="1">
    <citation type="submission" date="2007-04" db="EMBL/GenBank/DDBJ databases">
        <authorList>
            <person name="Fulton L."/>
            <person name="Clifton S."/>
            <person name="Fulton B."/>
            <person name="Xu J."/>
            <person name="Minx P."/>
            <person name="Pepin K.H."/>
            <person name="Johnson M."/>
            <person name="Thiruvilangam P."/>
            <person name="Bhonagiri V."/>
            <person name="Nash W.E."/>
            <person name="Mardis E.R."/>
            <person name="Wilson R.K."/>
        </authorList>
    </citation>
    <scope>NUCLEOTIDE SEQUENCE [LARGE SCALE GENOMIC DNA]</scope>
    <source>
        <strain evidence="2 3">ATCC 29799</strain>
    </source>
</reference>
<accession>A6NV20</accession>
<comment type="caution">
    <text evidence="2">The sequence shown here is derived from an EMBL/GenBank/DDBJ whole genome shotgun (WGS) entry which is preliminary data.</text>
</comment>
<evidence type="ECO:0000313" key="3">
    <source>
        <dbReference type="Proteomes" id="UP000003639"/>
    </source>
</evidence>
<keyword evidence="1" id="KW-0812">Transmembrane</keyword>
<protein>
    <submittedName>
        <fullName evidence="2">Uncharacterized protein</fullName>
    </submittedName>
</protein>